<evidence type="ECO:0000313" key="4">
    <source>
        <dbReference type="Proteomes" id="UP000293781"/>
    </source>
</evidence>
<accession>A0A4Q7UQT9</accession>
<evidence type="ECO:0000256" key="2">
    <source>
        <dbReference type="SAM" id="Phobius"/>
    </source>
</evidence>
<gene>
    <name evidence="3" type="ORF">EV382_5545</name>
</gene>
<proteinExistence type="predicted"/>
<dbReference type="EMBL" id="SHKK01000001">
    <property type="protein sequence ID" value="RZT82239.1"/>
    <property type="molecule type" value="Genomic_DNA"/>
</dbReference>
<dbReference type="AlphaFoldDB" id="A0A4Q7UQT9"/>
<dbReference type="Proteomes" id="UP000293781">
    <property type="component" value="Unassembled WGS sequence"/>
</dbReference>
<keyword evidence="2" id="KW-1133">Transmembrane helix</keyword>
<sequence>MRHQGFINLTMVVVTTIVAVLSLFYARAAFLMAEEQEQHRNADQIAIWTVRKGNALNPYGTDAVQIQNRSSDAAASVTLVSWNDDQPLSWAIKDDKTTIDTYGAWSLDDLGACTSLVLAHPDPESRQMGLIFILDGQTWLVVAGQPLMPLGKGSYVVRNKMTSVTIPVVAWVADKNGNGPTMSPRPPADGQWQDSAC</sequence>
<comment type="caution">
    <text evidence="3">The sequence shown here is derived from an EMBL/GenBank/DDBJ whole genome shotgun (WGS) entry which is preliminary data.</text>
</comment>
<name>A0A4Q7UQT9_9ACTN</name>
<evidence type="ECO:0000313" key="3">
    <source>
        <dbReference type="EMBL" id="RZT82239.1"/>
    </source>
</evidence>
<protein>
    <submittedName>
        <fullName evidence="3">Uncharacterized protein</fullName>
    </submittedName>
</protein>
<reference evidence="3 4" key="1">
    <citation type="submission" date="2019-02" db="EMBL/GenBank/DDBJ databases">
        <title>Sequencing the genomes of 1000 actinobacteria strains.</title>
        <authorList>
            <person name="Klenk H.-P."/>
        </authorList>
    </citation>
    <scope>NUCLEOTIDE SEQUENCE [LARGE SCALE GENOMIC DNA]</scope>
    <source>
        <strain evidence="3 4">DSM 45888</strain>
    </source>
</reference>
<keyword evidence="2" id="KW-0472">Membrane</keyword>
<keyword evidence="2" id="KW-0812">Transmembrane</keyword>
<feature type="region of interest" description="Disordered" evidence="1">
    <location>
        <begin position="176"/>
        <end position="197"/>
    </location>
</feature>
<keyword evidence="4" id="KW-1185">Reference proteome</keyword>
<feature type="transmembrane region" description="Helical" evidence="2">
    <location>
        <begin position="6"/>
        <end position="26"/>
    </location>
</feature>
<organism evidence="3 4">
    <name type="scientific">Micromonospora violae</name>
    <dbReference type="NCBI Taxonomy" id="1278207"/>
    <lineage>
        <taxon>Bacteria</taxon>
        <taxon>Bacillati</taxon>
        <taxon>Actinomycetota</taxon>
        <taxon>Actinomycetes</taxon>
        <taxon>Micromonosporales</taxon>
        <taxon>Micromonosporaceae</taxon>
        <taxon>Micromonospora</taxon>
    </lineage>
</organism>
<evidence type="ECO:0000256" key="1">
    <source>
        <dbReference type="SAM" id="MobiDB-lite"/>
    </source>
</evidence>